<keyword evidence="1" id="KW-0812">Transmembrane</keyword>
<dbReference type="GO" id="GO:0043332">
    <property type="term" value="C:mating projection tip"/>
    <property type="evidence" value="ECO:0007669"/>
    <property type="project" value="TreeGrafter"/>
</dbReference>
<reference evidence="2" key="2">
    <citation type="journal article" date="2023" name="IMA Fungus">
        <title>Comparative genomic study of the Penicillium genus elucidates a diverse pangenome and 15 lateral gene transfer events.</title>
        <authorList>
            <person name="Petersen C."/>
            <person name="Sorensen T."/>
            <person name="Nielsen M.R."/>
            <person name="Sondergaard T.E."/>
            <person name="Sorensen J.L."/>
            <person name="Fitzpatrick D.A."/>
            <person name="Frisvad J.C."/>
            <person name="Nielsen K.L."/>
        </authorList>
    </citation>
    <scope>NUCLEOTIDE SEQUENCE</scope>
    <source>
        <strain evidence="2">IBT 21917</strain>
    </source>
</reference>
<dbReference type="PANTHER" id="PTHR28092">
    <property type="entry name" value="FACTOR-INDUCED GENE 1 PROTEIN"/>
    <property type="match status" value="1"/>
</dbReference>
<dbReference type="EMBL" id="JAPQKO010000003">
    <property type="protein sequence ID" value="KAJ5173163.1"/>
    <property type="molecule type" value="Genomic_DNA"/>
</dbReference>
<keyword evidence="3" id="KW-1185">Reference proteome</keyword>
<accession>A0A9W9ICJ7</accession>
<dbReference type="InterPro" id="IPR033481">
    <property type="entry name" value="Dni1/Fig1"/>
</dbReference>
<reference evidence="2" key="1">
    <citation type="submission" date="2022-11" db="EMBL/GenBank/DDBJ databases">
        <authorList>
            <person name="Petersen C."/>
        </authorList>
    </citation>
    <scope>NUCLEOTIDE SEQUENCE</scope>
    <source>
        <strain evidence="2">IBT 21917</strain>
    </source>
</reference>
<gene>
    <name evidence="2" type="ORF">N7492_005756</name>
</gene>
<dbReference type="AlphaFoldDB" id="A0A9W9ICJ7"/>
<organism evidence="2 3">
    <name type="scientific">Penicillium capsulatum</name>
    <dbReference type="NCBI Taxonomy" id="69766"/>
    <lineage>
        <taxon>Eukaryota</taxon>
        <taxon>Fungi</taxon>
        <taxon>Dikarya</taxon>
        <taxon>Ascomycota</taxon>
        <taxon>Pezizomycotina</taxon>
        <taxon>Eurotiomycetes</taxon>
        <taxon>Eurotiomycetidae</taxon>
        <taxon>Eurotiales</taxon>
        <taxon>Aspergillaceae</taxon>
        <taxon>Penicillium</taxon>
    </lineage>
</organism>
<evidence type="ECO:0000256" key="1">
    <source>
        <dbReference type="SAM" id="Phobius"/>
    </source>
</evidence>
<feature type="transmembrane region" description="Helical" evidence="1">
    <location>
        <begin position="174"/>
        <end position="195"/>
    </location>
</feature>
<name>A0A9W9ICJ7_9EURO</name>
<feature type="transmembrane region" description="Helical" evidence="1">
    <location>
        <begin position="226"/>
        <end position="251"/>
    </location>
</feature>
<dbReference type="GO" id="GO:0016020">
    <property type="term" value="C:membrane"/>
    <property type="evidence" value="ECO:0007669"/>
    <property type="project" value="InterPro"/>
</dbReference>
<feature type="transmembrane region" description="Helical" evidence="1">
    <location>
        <begin position="132"/>
        <end position="154"/>
    </location>
</feature>
<sequence length="258" mass="27709">MTDVHIAVLLAGCTSNGMSNVYLMSLQYKAPSTSIPTLPGEVDPAIAHAVHNISRAANETTLQVRVGYMGICVGQDEFSFICSNHADALARLTRAGKKTITLANTSTEVTPDPLNLIMIAEEFRQKIVFDGLLYVTIVISFVGFSLLASFPGWHEERNDDDSEVEVKPFPSRPVSHMASFSLSVAFMFGFVSVLWQHINSSATASMTETLTYGAVSGHVGPAAMALGWISVGLVGVAALGLLLMIMSISLLRQLVDDE</sequence>
<dbReference type="Proteomes" id="UP001146351">
    <property type="component" value="Unassembled WGS sequence"/>
</dbReference>
<evidence type="ECO:0008006" key="4">
    <source>
        <dbReference type="Google" id="ProtNLM"/>
    </source>
</evidence>
<keyword evidence="1" id="KW-0472">Membrane</keyword>
<comment type="caution">
    <text evidence="2">The sequence shown here is derived from an EMBL/GenBank/DDBJ whole genome shotgun (WGS) entry which is preliminary data.</text>
</comment>
<keyword evidence="1" id="KW-1133">Transmembrane helix</keyword>
<proteinExistence type="predicted"/>
<dbReference type="Pfam" id="PF12351">
    <property type="entry name" value="Fig1"/>
    <property type="match status" value="1"/>
</dbReference>
<dbReference type="GO" id="GO:0000747">
    <property type="term" value="P:conjugation with cellular fusion"/>
    <property type="evidence" value="ECO:0007669"/>
    <property type="project" value="TreeGrafter"/>
</dbReference>
<protein>
    <recommendedName>
        <fullName evidence="4">Ca2+ regulator and membrane fusion protein Fig1-domain-containing protein</fullName>
    </recommendedName>
</protein>
<dbReference type="PANTHER" id="PTHR28092:SF1">
    <property type="entry name" value="FACTOR-INDUCED GENE 1 PROTEIN"/>
    <property type="match status" value="1"/>
</dbReference>
<evidence type="ECO:0000313" key="2">
    <source>
        <dbReference type="EMBL" id="KAJ5173163.1"/>
    </source>
</evidence>
<evidence type="ECO:0000313" key="3">
    <source>
        <dbReference type="Proteomes" id="UP001146351"/>
    </source>
</evidence>
<dbReference type="OrthoDB" id="3550957at2759"/>